<dbReference type="Proteomes" id="UP000281647">
    <property type="component" value="Unassembled WGS sequence"/>
</dbReference>
<dbReference type="CDD" id="cd08517">
    <property type="entry name" value="PBP2_NikA_DppA_OppA_like_13"/>
    <property type="match status" value="1"/>
</dbReference>
<keyword evidence="3" id="KW-0732">Signal</keyword>
<evidence type="ECO:0000313" key="5">
    <source>
        <dbReference type="EMBL" id="RUM99532.1"/>
    </source>
</evidence>
<evidence type="ECO:0000256" key="1">
    <source>
        <dbReference type="ARBA" id="ARBA00004418"/>
    </source>
</evidence>
<dbReference type="InterPro" id="IPR039424">
    <property type="entry name" value="SBP_5"/>
</dbReference>
<evidence type="ECO:0000256" key="3">
    <source>
        <dbReference type="ARBA" id="ARBA00022729"/>
    </source>
</evidence>
<dbReference type="GO" id="GO:0015833">
    <property type="term" value="P:peptide transport"/>
    <property type="evidence" value="ECO:0007669"/>
    <property type="project" value="TreeGrafter"/>
</dbReference>
<dbReference type="Gene3D" id="3.10.105.10">
    <property type="entry name" value="Dipeptide-binding Protein, Domain 3"/>
    <property type="match status" value="1"/>
</dbReference>
<sequence length="535" mass="59494">MTISVFSLNRRRFVQGAGLTAASMMLGGLPEAYAQTKGGTVVIGHTTLRHLNPAIQSGQATGIPGTQIFAGLTQLNDKFEAQPYLAKSWEVSPDGLTYTFHLEENAVFHDGKPITSEDVAFSLDVVKANHPFGKPMFGTVKAVETPDAKTARFVLERPHPALMSALSPLLLPILPKHVYGEGDIRENPANLKPVGSGPFKFSEYRPGEVLVLDRNENFFRPGRPYLDRLIFRITQDPVVNVLGLERGDINYLPFALVRVSDIDRLKANENLTVTTDGYEAFGATNYLEFNLRHAPLDDVRVRKAIAHAVDKDFIQNKILAGHAKRLDGPLTESSPFYSAESLKKYELDLEKAKALLDEAGHPVKDGGMRFSLTLEWLPDANINSQQPVAQYLKAQLRQIGIDIVLRPNPDFGSFATRIGNWEHQLTMNGIWNYPDPVIGVNRAYLSTNQKKGAIFTNTEGYVNPRVDELMIAAGGESDPAKRKELYAEFQAILTDELPLLWTNEEPLFTLYDKKLQGLPLTVWGALAPYDEMHWA</sequence>
<dbReference type="Gene3D" id="3.90.76.10">
    <property type="entry name" value="Dipeptide-binding Protein, Domain 1"/>
    <property type="match status" value="1"/>
</dbReference>
<dbReference type="EMBL" id="RKST01000001">
    <property type="protein sequence ID" value="RUM99532.1"/>
    <property type="molecule type" value="Genomic_DNA"/>
</dbReference>
<dbReference type="PANTHER" id="PTHR30290:SF38">
    <property type="entry name" value="D,D-DIPEPTIDE-BINDING PERIPLASMIC PROTEIN DDPA-RELATED"/>
    <property type="match status" value="1"/>
</dbReference>
<protein>
    <submittedName>
        <fullName evidence="5">ABC transporter substrate-binding protein</fullName>
    </submittedName>
</protein>
<comment type="similarity">
    <text evidence="2">Belongs to the bacterial solute-binding protein 5 family.</text>
</comment>
<comment type="caution">
    <text evidence="5">The sequence shown here is derived from an EMBL/GenBank/DDBJ whole genome shotgun (WGS) entry which is preliminary data.</text>
</comment>
<dbReference type="RefSeq" id="WP_128625772.1">
    <property type="nucleotide sequence ID" value="NZ_RKST01000001.1"/>
</dbReference>
<organism evidence="5 6">
    <name type="scientific">Borborobacter arsenicus</name>
    <dbReference type="NCBI Taxonomy" id="1851146"/>
    <lineage>
        <taxon>Bacteria</taxon>
        <taxon>Pseudomonadati</taxon>
        <taxon>Pseudomonadota</taxon>
        <taxon>Alphaproteobacteria</taxon>
        <taxon>Hyphomicrobiales</taxon>
        <taxon>Phyllobacteriaceae</taxon>
        <taxon>Borborobacter</taxon>
    </lineage>
</organism>
<dbReference type="InterPro" id="IPR006311">
    <property type="entry name" value="TAT_signal"/>
</dbReference>
<feature type="domain" description="Solute-binding protein family 5" evidence="4">
    <location>
        <begin position="81"/>
        <end position="449"/>
    </location>
</feature>
<proteinExistence type="inferred from homology"/>
<dbReference type="PANTHER" id="PTHR30290">
    <property type="entry name" value="PERIPLASMIC BINDING COMPONENT OF ABC TRANSPORTER"/>
    <property type="match status" value="1"/>
</dbReference>
<gene>
    <name evidence="5" type="ORF">EET67_01110</name>
</gene>
<dbReference type="SUPFAM" id="SSF53850">
    <property type="entry name" value="Periplasmic binding protein-like II"/>
    <property type="match status" value="1"/>
</dbReference>
<dbReference type="Pfam" id="PF00496">
    <property type="entry name" value="SBP_bac_5"/>
    <property type="match status" value="1"/>
</dbReference>
<dbReference type="PIRSF" id="PIRSF002741">
    <property type="entry name" value="MppA"/>
    <property type="match status" value="1"/>
</dbReference>
<dbReference type="InterPro" id="IPR000914">
    <property type="entry name" value="SBP_5_dom"/>
</dbReference>
<reference evidence="5 6" key="1">
    <citation type="submission" date="2018-11" db="EMBL/GenBank/DDBJ databases">
        <title>Pseudaminobacter arsenicus sp. nov., an arsenic-resistant bacterium isolated from arsenic-rich aquifers.</title>
        <authorList>
            <person name="Mu Y."/>
        </authorList>
    </citation>
    <scope>NUCLEOTIDE SEQUENCE [LARGE SCALE GENOMIC DNA]</scope>
    <source>
        <strain evidence="5 6">CB3</strain>
    </source>
</reference>
<accession>A0A432VBI5</accession>
<keyword evidence="6" id="KW-1185">Reference proteome</keyword>
<evidence type="ECO:0000256" key="2">
    <source>
        <dbReference type="ARBA" id="ARBA00005695"/>
    </source>
</evidence>
<dbReference type="OrthoDB" id="9803988at2"/>
<evidence type="ECO:0000259" key="4">
    <source>
        <dbReference type="Pfam" id="PF00496"/>
    </source>
</evidence>
<name>A0A432VBI5_9HYPH</name>
<dbReference type="PROSITE" id="PS51318">
    <property type="entry name" value="TAT"/>
    <property type="match status" value="1"/>
</dbReference>
<dbReference type="InterPro" id="IPR030678">
    <property type="entry name" value="Peptide/Ni-bd"/>
</dbReference>
<dbReference type="GO" id="GO:1904680">
    <property type="term" value="F:peptide transmembrane transporter activity"/>
    <property type="evidence" value="ECO:0007669"/>
    <property type="project" value="TreeGrafter"/>
</dbReference>
<dbReference type="Gene3D" id="3.40.190.10">
    <property type="entry name" value="Periplasmic binding protein-like II"/>
    <property type="match status" value="1"/>
</dbReference>
<dbReference type="AlphaFoldDB" id="A0A432VBI5"/>
<comment type="subcellular location">
    <subcellularLocation>
        <location evidence="1">Periplasm</location>
    </subcellularLocation>
</comment>
<dbReference type="GO" id="GO:0030288">
    <property type="term" value="C:outer membrane-bounded periplasmic space"/>
    <property type="evidence" value="ECO:0007669"/>
    <property type="project" value="UniProtKB-ARBA"/>
</dbReference>
<dbReference type="GO" id="GO:0043190">
    <property type="term" value="C:ATP-binding cassette (ABC) transporter complex"/>
    <property type="evidence" value="ECO:0007669"/>
    <property type="project" value="InterPro"/>
</dbReference>
<evidence type="ECO:0000313" key="6">
    <source>
        <dbReference type="Proteomes" id="UP000281647"/>
    </source>
</evidence>